<feature type="coiled-coil region" evidence="1">
    <location>
        <begin position="164"/>
        <end position="191"/>
    </location>
</feature>
<protein>
    <recommendedName>
        <fullName evidence="5">Tyrosine-protein kinase ephrin type A/B receptor-like domain-containing protein</fullName>
    </recommendedName>
</protein>
<dbReference type="InterPro" id="IPR009030">
    <property type="entry name" value="Growth_fac_rcpt_cys_sf"/>
</dbReference>
<evidence type="ECO:0000256" key="2">
    <source>
        <dbReference type="SAM" id="Phobius"/>
    </source>
</evidence>
<feature type="transmembrane region" description="Helical" evidence="2">
    <location>
        <begin position="285"/>
        <end position="304"/>
    </location>
</feature>
<keyword evidence="2" id="KW-1133">Transmembrane helix</keyword>
<feature type="transmembrane region" description="Helical" evidence="2">
    <location>
        <begin position="624"/>
        <end position="649"/>
    </location>
</feature>
<feature type="transmembrane region" description="Helical" evidence="2">
    <location>
        <begin position="405"/>
        <end position="428"/>
    </location>
</feature>
<keyword evidence="2" id="KW-0472">Membrane</keyword>
<evidence type="ECO:0000313" key="4">
    <source>
        <dbReference type="Proteomes" id="UP000230750"/>
    </source>
</evidence>
<dbReference type="Gene3D" id="2.10.50.10">
    <property type="entry name" value="Tumor Necrosis Factor Receptor, subunit A, domain 2"/>
    <property type="match status" value="1"/>
</dbReference>
<gene>
    <name evidence="3" type="ORF">BSL78_28304</name>
</gene>
<dbReference type="SUPFAM" id="SSF57184">
    <property type="entry name" value="Growth factor receptor domain"/>
    <property type="match status" value="1"/>
</dbReference>
<feature type="transmembrane region" description="Helical" evidence="2">
    <location>
        <begin position="464"/>
        <end position="485"/>
    </location>
</feature>
<name>A0A2G8JGL1_STIJA</name>
<accession>A0A2G8JGL1</accession>
<comment type="caution">
    <text evidence="3">The sequence shown here is derived from an EMBL/GenBank/DDBJ whole genome shotgun (WGS) entry which is preliminary data.</text>
</comment>
<sequence>MRISLVCTNDIIYTRVNTYCPAISRFTCNHTKRGISECHPCPPGTFGDGRNGCTACPPGGFYQDEIGQMSSFEGGLNCKDCNIGTFVRNGSGQAVEQCQVCPEGTNQTMAAGFRACVCKHGYTRNNRFKSCELCQEEGLNCTFHEYRALLPGYYWNWSFPTANLDEYQSFAKNLEDESRFYESQFINYSKEIPKIYKCPRSASCVNHMSYTSKGISGSCGYGYTGWLCSKCKEGFFMVLNTCVVCPEKMWLIAEVFLVLILCLLFYLFALWQYKREQRLNANQRTILDTIVSRVKIILGFYQVVGEFFESLHDVSWAGGLQVIGEFISYIELNVMKVLVRPQCYDQNLNFNPKVEFIIGLALPVFIVVVACLCYFVYKGWSSYKSRAVHCQHIMQDNLSKLRTKLTTLVMVLLFVMYPSICTVIFQLLPRACKEFCLDHQNMHCFHLLRSDYEIQCESLSFYQYAAYIATGVYVVSFPCVLFYLLRKHCSINSQKSSRGMFIQEPLLQNVDENTPLLNDQSVQPAIPIWLNFLCENYKPQYWFWEILELTRKVTQTVLITLLGWEDKLTMLLTIGISVMFLTFHARFWPKKDAFDQRLQMFSLTAIFINVVVAALHVPEGYEGAINVFLIILNVLVLAIIAGEMMYILIRRLRRLQPLNILTAIFRKGRTLFKRKL</sequence>
<dbReference type="PANTHER" id="PTHR11319">
    <property type="entry name" value="G PROTEIN-COUPLED RECEPTOR-RELATED"/>
    <property type="match status" value="1"/>
</dbReference>
<evidence type="ECO:0000313" key="3">
    <source>
        <dbReference type="EMBL" id="PIK34872.1"/>
    </source>
</evidence>
<feature type="transmembrane region" description="Helical" evidence="2">
    <location>
        <begin position="356"/>
        <end position="377"/>
    </location>
</feature>
<dbReference type="Proteomes" id="UP000230750">
    <property type="component" value="Unassembled WGS sequence"/>
</dbReference>
<keyword evidence="4" id="KW-1185">Reference proteome</keyword>
<keyword evidence="2" id="KW-0812">Transmembrane</keyword>
<keyword evidence="1" id="KW-0175">Coiled coil</keyword>
<dbReference type="AlphaFoldDB" id="A0A2G8JGL1"/>
<feature type="transmembrane region" description="Helical" evidence="2">
    <location>
        <begin position="600"/>
        <end position="618"/>
    </location>
</feature>
<evidence type="ECO:0000256" key="1">
    <source>
        <dbReference type="SAM" id="Coils"/>
    </source>
</evidence>
<organism evidence="3 4">
    <name type="scientific">Stichopus japonicus</name>
    <name type="common">Sea cucumber</name>
    <dbReference type="NCBI Taxonomy" id="307972"/>
    <lineage>
        <taxon>Eukaryota</taxon>
        <taxon>Metazoa</taxon>
        <taxon>Echinodermata</taxon>
        <taxon>Eleutherozoa</taxon>
        <taxon>Echinozoa</taxon>
        <taxon>Holothuroidea</taxon>
        <taxon>Aspidochirotacea</taxon>
        <taxon>Aspidochirotida</taxon>
        <taxon>Stichopodidae</taxon>
        <taxon>Apostichopus</taxon>
    </lineage>
</organism>
<evidence type="ECO:0008006" key="5">
    <source>
        <dbReference type="Google" id="ProtNLM"/>
    </source>
</evidence>
<reference evidence="3 4" key="1">
    <citation type="journal article" date="2017" name="PLoS Biol.">
        <title>The sea cucumber genome provides insights into morphological evolution and visceral regeneration.</title>
        <authorList>
            <person name="Zhang X."/>
            <person name="Sun L."/>
            <person name="Yuan J."/>
            <person name="Sun Y."/>
            <person name="Gao Y."/>
            <person name="Zhang L."/>
            <person name="Li S."/>
            <person name="Dai H."/>
            <person name="Hamel J.F."/>
            <person name="Liu C."/>
            <person name="Yu Y."/>
            <person name="Liu S."/>
            <person name="Lin W."/>
            <person name="Guo K."/>
            <person name="Jin S."/>
            <person name="Xu P."/>
            <person name="Storey K.B."/>
            <person name="Huan P."/>
            <person name="Zhang T."/>
            <person name="Zhou Y."/>
            <person name="Zhang J."/>
            <person name="Lin C."/>
            <person name="Li X."/>
            <person name="Xing L."/>
            <person name="Huo D."/>
            <person name="Sun M."/>
            <person name="Wang L."/>
            <person name="Mercier A."/>
            <person name="Li F."/>
            <person name="Yang H."/>
            <person name="Xiang J."/>
        </authorList>
    </citation>
    <scope>NUCLEOTIDE SEQUENCE [LARGE SCALE GENOMIC DNA]</scope>
    <source>
        <strain evidence="3">Shaxun</strain>
        <tissue evidence="3">Muscle</tissue>
    </source>
</reference>
<feature type="transmembrane region" description="Helical" evidence="2">
    <location>
        <begin position="249"/>
        <end position="273"/>
    </location>
</feature>
<dbReference type="OrthoDB" id="5964538at2759"/>
<proteinExistence type="predicted"/>
<dbReference type="EMBL" id="MRZV01002051">
    <property type="protein sequence ID" value="PIK34872.1"/>
    <property type="molecule type" value="Genomic_DNA"/>
</dbReference>
<dbReference type="PANTHER" id="PTHR11319:SF35">
    <property type="entry name" value="OUTER MEMBRANE PROTEIN PMPC-RELATED"/>
    <property type="match status" value="1"/>
</dbReference>